<evidence type="ECO:0008006" key="3">
    <source>
        <dbReference type="Google" id="ProtNLM"/>
    </source>
</evidence>
<dbReference type="EMBL" id="BAABCM010000005">
    <property type="protein sequence ID" value="GAA3817743.1"/>
    <property type="molecule type" value="Genomic_DNA"/>
</dbReference>
<protein>
    <recommendedName>
        <fullName evidence="3">Secreted protein</fullName>
    </recommendedName>
</protein>
<evidence type="ECO:0000313" key="2">
    <source>
        <dbReference type="Proteomes" id="UP001501624"/>
    </source>
</evidence>
<comment type="caution">
    <text evidence="1">The sequence shown here is derived from an EMBL/GenBank/DDBJ whole genome shotgun (WGS) entry which is preliminary data.</text>
</comment>
<accession>A0ABP7IG84</accession>
<evidence type="ECO:0000313" key="1">
    <source>
        <dbReference type="EMBL" id="GAA3817743.1"/>
    </source>
</evidence>
<reference evidence="2" key="1">
    <citation type="journal article" date="2019" name="Int. J. Syst. Evol. Microbiol.">
        <title>The Global Catalogue of Microorganisms (GCM) 10K type strain sequencing project: providing services to taxonomists for standard genome sequencing and annotation.</title>
        <authorList>
            <consortium name="The Broad Institute Genomics Platform"/>
            <consortium name="The Broad Institute Genome Sequencing Center for Infectious Disease"/>
            <person name="Wu L."/>
            <person name="Ma J."/>
        </authorList>
    </citation>
    <scope>NUCLEOTIDE SEQUENCE [LARGE SCALE GENOMIC DNA]</scope>
    <source>
        <strain evidence="2">JCM 17017</strain>
    </source>
</reference>
<dbReference type="Proteomes" id="UP001501624">
    <property type="component" value="Unassembled WGS sequence"/>
</dbReference>
<keyword evidence="2" id="KW-1185">Reference proteome</keyword>
<name>A0ABP7IG84_9PSEU</name>
<proteinExistence type="predicted"/>
<organism evidence="1 2">
    <name type="scientific">Amycolatopsis tucumanensis</name>
    <dbReference type="NCBI Taxonomy" id="401106"/>
    <lineage>
        <taxon>Bacteria</taxon>
        <taxon>Bacillati</taxon>
        <taxon>Actinomycetota</taxon>
        <taxon>Actinomycetes</taxon>
        <taxon>Pseudonocardiales</taxon>
        <taxon>Pseudonocardiaceae</taxon>
        <taxon>Amycolatopsis</taxon>
    </lineage>
</organism>
<gene>
    <name evidence="1" type="ORF">GCM10022380_40330</name>
</gene>
<sequence>MLPRRGQRGVQWLAWRAAAVVPAAHWYSRGVAGSVAGRARSRLAAGWRVLPGWAQVLPGRGGFGGRRVVWQFGLLGREFLPAAHWYSRGVAGSVAGRARSRLAAGWRVPSGWAQVLAGRGQRGV</sequence>